<evidence type="ECO:0000313" key="2">
    <source>
        <dbReference type="Proteomes" id="UP000838756"/>
    </source>
</evidence>
<dbReference type="EMBL" id="CAKXAJ010024821">
    <property type="protein sequence ID" value="CAH2230669.1"/>
    <property type="molecule type" value="Genomic_DNA"/>
</dbReference>
<sequence>MPSQLDLMMVSSQNLVESHGQLPAEAFSYHDLVYLSFKIRPPKAKPTIVMRRSFRNFDNDKFMEDLSDIDWETVFAANSIDDKLNIFNSILIGLYDIHAPLRPIKIKHLPAPWLTNDIKALMSKRNAAKGKYKLNPSAANLIKYKKLRNQCSRLCRDAQRKYIHSSVDQKNTGKTWQFLASLGVGRQRQHVSHATDLDGLNKHFATTFSFDSLIKQSTLNHLRSLPVHGAPEFQFRTATAAEIKSHIFAIKSDAIGCDGISRKMLIAALDYILPILCHILNFSLTSASFPRAWYKAYIIPIPKVLNPLTPSNYRPISILPFLSKFLNVLFIKNLAFT</sequence>
<dbReference type="OrthoDB" id="5953030at2759"/>
<protein>
    <submittedName>
        <fullName evidence="1">Jg4221 protein</fullName>
    </submittedName>
</protein>
<reference evidence="1" key="1">
    <citation type="submission" date="2022-03" db="EMBL/GenBank/DDBJ databases">
        <authorList>
            <person name="Lindestad O."/>
        </authorList>
    </citation>
    <scope>NUCLEOTIDE SEQUENCE</scope>
</reference>
<dbReference type="PANTHER" id="PTHR47510">
    <property type="entry name" value="REVERSE TRANSCRIPTASE DOMAIN-CONTAINING PROTEIN"/>
    <property type="match status" value="1"/>
</dbReference>
<gene>
    <name evidence="1" type="primary">jg4221</name>
    <name evidence="1" type="ORF">PAEG_LOCUS9856</name>
</gene>
<proteinExistence type="predicted"/>
<dbReference type="Proteomes" id="UP000838756">
    <property type="component" value="Unassembled WGS sequence"/>
</dbReference>
<organism evidence="1 2">
    <name type="scientific">Pararge aegeria aegeria</name>
    <dbReference type="NCBI Taxonomy" id="348720"/>
    <lineage>
        <taxon>Eukaryota</taxon>
        <taxon>Metazoa</taxon>
        <taxon>Ecdysozoa</taxon>
        <taxon>Arthropoda</taxon>
        <taxon>Hexapoda</taxon>
        <taxon>Insecta</taxon>
        <taxon>Pterygota</taxon>
        <taxon>Neoptera</taxon>
        <taxon>Endopterygota</taxon>
        <taxon>Lepidoptera</taxon>
        <taxon>Glossata</taxon>
        <taxon>Ditrysia</taxon>
        <taxon>Papilionoidea</taxon>
        <taxon>Nymphalidae</taxon>
        <taxon>Satyrinae</taxon>
        <taxon>Satyrini</taxon>
        <taxon>Parargina</taxon>
        <taxon>Pararge</taxon>
    </lineage>
</organism>
<comment type="caution">
    <text evidence="1">The sequence shown here is derived from an EMBL/GenBank/DDBJ whole genome shotgun (WGS) entry which is preliminary data.</text>
</comment>
<dbReference type="AlphaFoldDB" id="A0A8S4R3V8"/>
<name>A0A8S4R3V8_9NEOP</name>
<keyword evidence="2" id="KW-1185">Reference proteome</keyword>
<accession>A0A8S4R3V8</accession>
<dbReference type="PANTHER" id="PTHR47510:SF3">
    <property type="entry name" value="ENDO_EXONUCLEASE_PHOSPHATASE DOMAIN-CONTAINING PROTEIN"/>
    <property type="match status" value="1"/>
</dbReference>
<evidence type="ECO:0000313" key="1">
    <source>
        <dbReference type="EMBL" id="CAH2230669.1"/>
    </source>
</evidence>